<dbReference type="GO" id="GO:0005886">
    <property type="term" value="C:plasma membrane"/>
    <property type="evidence" value="ECO:0007669"/>
    <property type="project" value="UniProtKB-ARBA"/>
</dbReference>
<dbReference type="InterPro" id="IPR036890">
    <property type="entry name" value="HATPase_C_sf"/>
</dbReference>
<dbReference type="PROSITE" id="PS50110">
    <property type="entry name" value="RESPONSE_REGULATORY"/>
    <property type="match status" value="2"/>
</dbReference>
<dbReference type="CDD" id="cd00082">
    <property type="entry name" value="HisKA"/>
    <property type="match status" value="1"/>
</dbReference>
<dbReference type="SUPFAM" id="SSF55785">
    <property type="entry name" value="PYP-like sensor domain (PAS domain)"/>
    <property type="match status" value="2"/>
</dbReference>
<keyword evidence="4" id="KW-0808">Transferase</keyword>
<feature type="domain" description="PAC" evidence="13">
    <location>
        <begin position="532"/>
        <end position="584"/>
    </location>
</feature>
<gene>
    <name evidence="14" type="ORF">EV700_0474</name>
</gene>
<dbReference type="OrthoDB" id="9806130at2"/>
<keyword evidence="15" id="KW-1185">Reference proteome</keyword>
<feature type="transmembrane region" description="Helical" evidence="9">
    <location>
        <begin position="227"/>
        <end position="247"/>
    </location>
</feature>
<organism evidence="14 15">
    <name type="scientific">Fluviicoccus keumensis</name>
    <dbReference type="NCBI Taxonomy" id="1435465"/>
    <lineage>
        <taxon>Bacteria</taxon>
        <taxon>Pseudomonadati</taxon>
        <taxon>Pseudomonadota</taxon>
        <taxon>Gammaproteobacteria</taxon>
        <taxon>Moraxellales</taxon>
        <taxon>Moraxellaceae</taxon>
        <taxon>Fluviicoccus</taxon>
    </lineage>
</organism>
<dbReference type="InterPro" id="IPR001789">
    <property type="entry name" value="Sig_transdc_resp-reg_receiver"/>
</dbReference>
<evidence type="ECO:0000256" key="4">
    <source>
        <dbReference type="ARBA" id="ARBA00022679"/>
    </source>
</evidence>
<dbReference type="InterPro" id="IPR004358">
    <property type="entry name" value="Sig_transdc_His_kin-like_C"/>
</dbReference>
<accession>A0A4Q7ZBK9</accession>
<protein>
    <recommendedName>
        <fullName evidence="2">histidine kinase</fullName>
        <ecNumber evidence="2">2.7.13.3</ecNumber>
    </recommendedName>
</protein>
<proteinExistence type="predicted"/>
<dbReference type="PANTHER" id="PTHR43047">
    <property type="entry name" value="TWO-COMPONENT HISTIDINE PROTEIN KINASE"/>
    <property type="match status" value="1"/>
</dbReference>
<keyword evidence="9" id="KW-0812">Transmembrane</keyword>
<dbReference type="SMART" id="SM00387">
    <property type="entry name" value="HATPase_c"/>
    <property type="match status" value="1"/>
</dbReference>
<dbReference type="Pfam" id="PF02518">
    <property type="entry name" value="HATPase_c"/>
    <property type="match status" value="1"/>
</dbReference>
<dbReference type="RefSeq" id="WP_130410748.1">
    <property type="nucleotide sequence ID" value="NZ_SHKX01000010.1"/>
</dbReference>
<dbReference type="EMBL" id="SHKX01000010">
    <property type="protein sequence ID" value="RZU47511.1"/>
    <property type="molecule type" value="Genomic_DNA"/>
</dbReference>
<dbReference type="InterPro" id="IPR001610">
    <property type="entry name" value="PAC"/>
</dbReference>
<evidence type="ECO:0000313" key="15">
    <source>
        <dbReference type="Proteomes" id="UP000292423"/>
    </source>
</evidence>
<dbReference type="Pfam" id="PF13426">
    <property type="entry name" value="PAS_9"/>
    <property type="match status" value="2"/>
</dbReference>
<feature type="domain" description="PAC" evidence="13">
    <location>
        <begin position="382"/>
        <end position="434"/>
    </location>
</feature>
<dbReference type="EC" id="2.7.13.3" evidence="2"/>
<evidence type="ECO:0000256" key="3">
    <source>
        <dbReference type="ARBA" id="ARBA00022553"/>
    </source>
</evidence>
<evidence type="ECO:0000256" key="1">
    <source>
        <dbReference type="ARBA" id="ARBA00000085"/>
    </source>
</evidence>
<keyword evidence="9" id="KW-1133">Transmembrane helix</keyword>
<dbReference type="Pfam" id="PF00512">
    <property type="entry name" value="HisKA"/>
    <property type="match status" value="1"/>
</dbReference>
<name>A0A4Q7ZBK9_9GAMM</name>
<feature type="transmembrane region" description="Helical" evidence="9">
    <location>
        <begin position="179"/>
        <end position="206"/>
    </location>
</feature>
<feature type="domain" description="PAS" evidence="12">
    <location>
        <begin position="442"/>
        <end position="513"/>
    </location>
</feature>
<dbReference type="SUPFAM" id="SSF55874">
    <property type="entry name" value="ATPase domain of HSP90 chaperone/DNA topoisomerase II/histidine kinase"/>
    <property type="match status" value="1"/>
</dbReference>
<dbReference type="Pfam" id="PF00072">
    <property type="entry name" value="Response_reg"/>
    <property type="match status" value="2"/>
</dbReference>
<feature type="transmembrane region" description="Helical" evidence="9">
    <location>
        <begin position="52"/>
        <end position="68"/>
    </location>
</feature>
<comment type="caution">
    <text evidence="14">The sequence shown here is derived from an EMBL/GenBank/DDBJ whole genome shotgun (WGS) entry which is preliminary data.</text>
</comment>
<dbReference type="SUPFAM" id="SSF47384">
    <property type="entry name" value="Homodimeric domain of signal transducing histidine kinase"/>
    <property type="match status" value="1"/>
</dbReference>
<dbReference type="SMART" id="SM00091">
    <property type="entry name" value="PAS"/>
    <property type="match status" value="2"/>
</dbReference>
<keyword evidence="5" id="KW-0418">Kinase</keyword>
<feature type="transmembrane region" description="Helical" evidence="9">
    <location>
        <begin position="124"/>
        <end position="142"/>
    </location>
</feature>
<dbReference type="Gene3D" id="3.40.50.2300">
    <property type="match status" value="2"/>
</dbReference>
<keyword evidence="6" id="KW-0902">Two-component regulatory system</keyword>
<dbReference type="InterPro" id="IPR000700">
    <property type="entry name" value="PAS-assoc_C"/>
</dbReference>
<evidence type="ECO:0000313" key="14">
    <source>
        <dbReference type="EMBL" id="RZU47511.1"/>
    </source>
</evidence>
<dbReference type="PRINTS" id="PR00344">
    <property type="entry name" value="BCTRLSENSOR"/>
</dbReference>
<feature type="modified residue" description="4-aspartylphosphate" evidence="8">
    <location>
        <position position="993"/>
    </location>
</feature>
<dbReference type="GO" id="GO:0000155">
    <property type="term" value="F:phosphorelay sensor kinase activity"/>
    <property type="evidence" value="ECO:0007669"/>
    <property type="project" value="InterPro"/>
</dbReference>
<feature type="domain" description="Histidine kinase" evidence="10">
    <location>
        <begin position="588"/>
        <end position="807"/>
    </location>
</feature>
<evidence type="ECO:0000259" key="13">
    <source>
        <dbReference type="PROSITE" id="PS50113"/>
    </source>
</evidence>
<evidence type="ECO:0000256" key="2">
    <source>
        <dbReference type="ARBA" id="ARBA00012438"/>
    </source>
</evidence>
<dbReference type="PROSITE" id="PS50113">
    <property type="entry name" value="PAC"/>
    <property type="match status" value="2"/>
</dbReference>
<evidence type="ECO:0000256" key="6">
    <source>
        <dbReference type="ARBA" id="ARBA00023012"/>
    </source>
</evidence>
<evidence type="ECO:0000259" key="12">
    <source>
        <dbReference type="PROSITE" id="PS50112"/>
    </source>
</evidence>
<dbReference type="SMART" id="SM00448">
    <property type="entry name" value="REC"/>
    <property type="match status" value="2"/>
</dbReference>
<feature type="transmembrane region" description="Helical" evidence="9">
    <location>
        <begin position="80"/>
        <end position="104"/>
    </location>
</feature>
<dbReference type="InterPro" id="IPR000014">
    <property type="entry name" value="PAS"/>
</dbReference>
<dbReference type="InterPro" id="IPR035965">
    <property type="entry name" value="PAS-like_dom_sf"/>
</dbReference>
<dbReference type="CDD" id="cd00130">
    <property type="entry name" value="PAS"/>
    <property type="match status" value="2"/>
</dbReference>
<evidence type="ECO:0000259" key="10">
    <source>
        <dbReference type="PROSITE" id="PS50109"/>
    </source>
</evidence>
<evidence type="ECO:0000256" key="8">
    <source>
        <dbReference type="PROSITE-ProRule" id="PRU00169"/>
    </source>
</evidence>
<feature type="modified residue" description="4-aspartylphosphate" evidence="8">
    <location>
        <position position="870"/>
    </location>
</feature>
<dbReference type="Proteomes" id="UP000292423">
    <property type="component" value="Unassembled WGS sequence"/>
</dbReference>
<dbReference type="CDD" id="cd00156">
    <property type="entry name" value="REC"/>
    <property type="match status" value="2"/>
</dbReference>
<keyword evidence="7 9" id="KW-0472">Membrane</keyword>
<sequence>MGTINRYEQRLIAVSRWASLGSAIAGLLVLGGWIFGIPILKSMLPGFVEMKANTAIGFILAGTSLSLYHQGPKWHKVSLICTLPLLAIALLTLGEYLLHVDFLIDELLFKDLNNDNTRSFPGRMAPVTALCQAALGLGLILLTSSGRTARNSVVICASTSVALGSIAVLGYLYDVSALYTITAYTSLALHTALLCLIMGVALLCALPRHPPMQLLTLEDAGGHMARIMLPMVTFTPALLGFFLNMGVRSNLLPASFAVAMFATITIFIFVLLVWLAAFTLQKAEAARYQVQQVSDWQEAILNSADLTIISTDPSGTILTCNAGALKQLGYRAEEIIGNVSLTAFHDPAELAAKAVDLSRERGSVITPGIAALTTIARTGQPDENEWTYIRKDGSRLSVQLAVTPLFDHKDRLSGFLAIGRDISLRKRHERHIREQQQTIDQANRENQSILDYAGCSIISTELNGIIRSFNKGAEHLLGYQAAEMIGTHTPEAFHDAEEAASRAKQLSVELKRPVAPGFEAFVIKTHFQEQPDENEWTYIRKDGSRVPVLVTVTAQRDAENRIIGYLGIGIDITERKRLDRMKNEFVSTVSHELRTPLTSIRGALGLVLGKASENLPEKTRILLETANRNSERLAFLINDILDLEKIESGILAFSMANRDLVVVARQALAGNESYAEQHAVTLRLIEVPETAFILGDENRLLQVFSNLLSNAVKYSPAGGTVDVSIRPVGKGYRVSVRDHGPGIPAAFRPRLFQRFAQADGSDSRARGGTGLGLSITKAIIDRHDGIIGYHTEEGSGTEFYFDIPALKDDQPLITPEVLRPRMLICEDNADLAEVMAELLDAEGFACDIVHTGGQARELLAGRGYRAILLDLTLPDIGGLELARELRDDSALRSLPVIVVSGHISGHAPNMPADLDNVTGWLQKPLEFPRFREALQRAMAKVRRPQILHLEDEQDIRQITQALVEGFADYTPARNLAEARRWLAQRRFDLILIDINLPDGCGLDLLDNIDARETATVVFSGQDAPPEAAARVTAILTKSRTSNAELLAALKRILGA</sequence>
<evidence type="ECO:0000259" key="11">
    <source>
        <dbReference type="PROSITE" id="PS50110"/>
    </source>
</evidence>
<evidence type="ECO:0000256" key="5">
    <source>
        <dbReference type="ARBA" id="ARBA00022777"/>
    </source>
</evidence>
<feature type="domain" description="PAS" evidence="12">
    <location>
        <begin position="300"/>
        <end position="347"/>
    </location>
</feature>
<dbReference type="AlphaFoldDB" id="A0A4Q7ZBK9"/>
<dbReference type="Gene3D" id="3.30.565.10">
    <property type="entry name" value="Histidine kinase-like ATPase, C-terminal domain"/>
    <property type="match status" value="1"/>
</dbReference>
<feature type="transmembrane region" description="Helical" evidence="9">
    <location>
        <begin position="20"/>
        <end position="40"/>
    </location>
</feature>
<dbReference type="InterPro" id="IPR003594">
    <property type="entry name" value="HATPase_dom"/>
</dbReference>
<dbReference type="PROSITE" id="PS50109">
    <property type="entry name" value="HIS_KIN"/>
    <property type="match status" value="1"/>
</dbReference>
<feature type="domain" description="Response regulatory" evidence="11">
    <location>
        <begin position="945"/>
        <end position="1055"/>
    </location>
</feature>
<evidence type="ECO:0000256" key="9">
    <source>
        <dbReference type="SAM" id="Phobius"/>
    </source>
</evidence>
<dbReference type="PROSITE" id="PS50112">
    <property type="entry name" value="PAS"/>
    <property type="match status" value="2"/>
</dbReference>
<dbReference type="InterPro" id="IPR011006">
    <property type="entry name" value="CheY-like_superfamily"/>
</dbReference>
<dbReference type="SMART" id="SM00086">
    <property type="entry name" value="PAC"/>
    <property type="match status" value="2"/>
</dbReference>
<feature type="domain" description="Response regulatory" evidence="11">
    <location>
        <begin position="821"/>
        <end position="938"/>
    </location>
</feature>
<dbReference type="GO" id="GO:0009927">
    <property type="term" value="F:histidine phosphotransfer kinase activity"/>
    <property type="evidence" value="ECO:0007669"/>
    <property type="project" value="TreeGrafter"/>
</dbReference>
<dbReference type="InterPro" id="IPR005467">
    <property type="entry name" value="His_kinase_dom"/>
</dbReference>
<dbReference type="FunFam" id="1.10.287.130:FF:000001">
    <property type="entry name" value="Two-component sensor histidine kinase"/>
    <property type="match status" value="1"/>
</dbReference>
<dbReference type="SUPFAM" id="SSF52172">
    <property type="entry name" value="CheY-like"/>
    <property type="match status" value="2"/>
</dbReference>
<reference evidence="14 15" key="1">
    <citation type="submission" date="2019-02" db="EMBL/GenBank/DDBJ databases">
        <title>Genomic Encyclopedia of Type Strains, Phase IV (KMG-IV): sequencing the most valuable type-strain genomes for metagenomic binning, comparative biology and taxonomic classification.</title>
        <authorList>
            <person name="Goeker M."/>
        </authorList>
    </citation>
    <scope>NUCLEOTIDE SEQUENCE [LARGE SCALE GENOMIC DNA]</scope>
    <source>
        <strain evidence="14 15">DSM 105135</strain>
    </source>
</reference>
<dbReference type="InterPro" id="IPR003661">
    <property type="entry name" value="HisK_dim/P_dom"/>
</dbReference>
<comment type="catalytic activity">
    <reaction evidence="1">
        <text>ATP + protein L-histidine = ADP + protein N-phospho-L-histidine.</text>
        <dbReference type="EC" id="2.7.13.3"/>
    </reaction>
</comment>
<dbReference type="NCBIfam" id="TIGR00229">
    <property type="entry name" value="sensory_box"/>
    <property type="match status" value="4"/>
</dbReference>
<feature type="transmembrane region" description="Helical" evidence="9">
    <location>
        <begin position="253"/>
        <end position="277"/>
    </location>
</feature>
<keyword evidence="3 8" id="KW-0597">Phosphoprotein</keyword>
<dbReference type="Gene3D" id="3.30.450.20">
    <property type="entry name" value="PAS domain"/>
    <property type="match status" value="2"/>
</dbReference>
<dbReference type="PANTHER" id="PTHR43047:SF72">
    <property type="entry name" value="OSMOSENSING HISTIDINE PROTEIN KINASE SLN1"/>
    <property type="match status" value="1"/>
</dbReference>
<evidence type="ECO:0000256" key="7">
    <source>
        <dbReference type="ARBA" id="ARBA00023136"/>
    </source>
</evidence>
<dbReference type="SMART" id="SM00388">
    <property type="entry name" value="HisKA"/>
    <property type="match status" value="1"/>
</dbReference>
<dbReference type="Gene3D" id="1.10.287.130">
    <property type="match status" value="1"/>
</dbReference>
<dbReference type="InterPro" id="IPR036097">
    <property type="entry name" value="HisK_dim/P_sf"/>
</dbReference>
<dbReference type="FunFam" id="3.30.565.10:FF:000006">
    <property type="entry name" value="Sensor histidine kinase WalK"/>
    <property type="match status" value="1"/>
</dbReference>